<dbReference type="PANTHER" id="PTHR24094">
    <property type="entry name" value="SECRETED PROTEIN"/>
    <property type="match status" value="1"/>
</dbReference>
<dbReference type="PROSITE" id="PS51257">
    <property type="entry name" value="PROKAR_LIPOPROTEIN"/>
    <property type="match status" value="1"/>
</dbReference>
<evidence type="ECO:0000259" key="3">
    <source>
        <dbReference type="Pfam" id="PF07510"/>
    </source>
</evidence>
<dbReference type="RefSeq" id="WP_053411217.1">
    <property type="nucleotide sequence ID" value="NZ_CP006841.1"/>
</dbReference>
<evidence type="ECO:0000256" key="2">
    <source>
        <dbReference type="SAM" id="SignalP"/>
    </source>
</evidence>
<name>A0A0K2GXC2_9CORY</name>
<organism evidence="4 5">
    <name type="scientific">Corynebacterium lactis RW2-5</name>
    <dbReference type="NCBI Taxonomy" id="1408189"/>
    <lineage>
        <taxon>Bacteria</taxon>
        <taxon>Bacillati</taxon>
        <taxon>Actinomycetota</taxon>
        <taxon>Actinomycetes</taxon>
        <taxon>Mycobacteriales</taxon>
        <taxon>Corynebacteriaceae</taxon>
        <taxon>Corynebacterium</taxon>
    </lineage>
</organism>
<keyword evidence="2" id="KW-0732">Signal</keyword>
<evidence type="ECO:0000313" key="5">
    <source>
        <dbReference type="Proteomes" id="UP000058446"/>
    </source>
</evidence>
<evidence type="ECO:0000256" key="1">
    <source>
        <dbReference type="SAM" id="MobiDB-lite"/>
    </source>
</evidence>
<dbReference type="PATRIC" id="fig|1408189.4.peg.61"/>
<feature type="signal peptide" evidence="2">
    <location>
        <begin position="1"/>
        <end position="30"/>
    </location>
</feature>
<dbReference type="STRING" id="1408189.CLAC_00295"/>
<accession>A0A0K2GXC2</accession>
<proteinExistence type="predicted"/>
<evidence type="ECO:0000313" key="4">
    <source>
        <dbReference type="EMBL" id="ALA66430.1"/>
    </source>
</evidence>
<protein>
    <submittedName>
        <fullName evidence="4">Calcium-binding protein</fullName>
    </submittedName>
</protein>
<reference evidence="4 5" key="1">
    <citation type="submission" date="2013-10" db="EMBL/GenBank/DDBJ databases">
        <title>Complete genome sequence of Corynebacterium lactis DSM 45799(T), isolated from raw cow milk.</title>
        <authorList>
            <person name="Ruckert C."/>
            <person name="Albersmeier A."/>
            <person name="Lipski A."/>
            <person name="Kalinowski J."/>
        </authorList>
    </citation>
    <scope>NUCLEOTIDE SEQUENCE [LARGE SCALE GENOMIC DNA]</scope>
    <source>
        <strain evidence="4 5">RW2-5</strain>
    </source>
</reference>
<dbReference type="Proteomes" id="UP000058446">
    <property type="component" value="Chromosome"/>
</dbReference>
<dbReference type="InterPro" id="IPR011089">
    <property type="entry name" value="GmrSD_C"/>
</dbReference>
<feature type="region of interest" description="Disordered" evidence="1">
    <location>
        <begin position="26"/>
        <end position="76"/>
    </location>
</feature>
<gene>
    <name evidence="4" type="ORF">CLAC_00295</name>
</gene>
<keyword evidence="5" id="KW-1185">Reference proteome</keyword>
<dbReference type="PANTHER" id="PTHR24094:SF15">
    <property type="entry name" value="AMP-DEPENDENT SYNTHETASE_LIGASE DOMAIN-CONTAINING PROTEIN-RELATED"/>
    <property type="match status" value="1"/>
</dbReference>
<feature type="compositionally biased region" description="Pro residues" evidence="1">
    <location>
        <begin position="50"/>
        <end position="67"/>
    </location>
</feature>
<dbReference type="Pfam" id="PF07510">
    <property type="entry name" value="GmrSD_C"/>
    <property type="match status" value="1"/>
</dbReference>
<feature type="domain" description="GmrSD restriction endonucleases C-terminal" evidence="3">
    <location>
        <begin position="124"/>
        <end position="264"/>
    </location>
</feature>
<dbReference type="AlphaFoldDB" id="A0A0K2GXC2"/>
<feature type="chain" id="PRO_5038595121" evidence="2">
    <location>
        <begin position="31"/>
        <end position="287"/>
    </location>
</feature>
<dbReference type="KEGG" id="clw:CLAC_00295"/>
<dbReference type="EMBL" id="CP006841">
    <property type="protein sequence ID" value="ALA66430.1"/>
    <property type="molecule type" value="Genomic_DNA"/>
</dbReference>
<sequence length="287" mass="30794">MPRHTTSAATTLAGLLIGTMVAGCSPSAMPQGGQVPSLSPSPTPSIGQPSAPPSPPTLPPAPAPAPDQPSEATPIPLPLADAARGALEELPIKGRAPKTGYEREQFGQRWSDDVVAEFGHNGCDTRNDILGRDLINKEYKPNTRDCVVLAGQLSDPYTGTLIEFRRGQRTSSAVQIDHVVALSDAWQKGAQQLTPEQRQEFANDPLNLLAVDGPANQQKRDGDAATWIPPNSAFRCQYVARQVSVKKKYSLWVTPAERDAIARWLNTCTPEDEAGLENLQLAPTPPI</sequence>